<protein>
    <recommendedName>
        <fullName evidence="11">Protein kinase domain-containing protein</fullName>
    </recommendedName>
</protein>
<proteinExistence type="predicted"/>
<dbReference type="InterPro" id="IPR008271">
    <property type="entry name" value="Ser/Thr_kinase_AS"/>
</dbReference>
<feature type="binding site" evidence="7">
    <location>
        <begin position="149"/>
        <end position="150"/>
    </location>
    <ligand>
        <name>ATP</name>
        <dbReference type="ChEBI" id="CHEBI:30616"/>
    </ligand>
</feature>
<evidence type="ECO:0000313" key="12">
    <source>
        <dbReference type="EMBL" id="CAD8079018.1"/>
    </source>
</evidence>
<gene>
    <name evidence="12" type="ORF">PPRIM_AZ9-3.1.T0610081</name>
</gene>
<keyword evidence="10" id="KW-0175">Coiled coil</keyword>
<keyword evidence="3 7" id="KW-0547">Nucleotide-binding</keyword>
<dbReference type="Proteomes" id="UP000688137">
    <property type="component" value="Unassembled WGS sequence"/>
</dbReference>
<comment type="caution">
    <text evidence="12">The sequence shown here is derived from an EMBL/GenBank/DDBJ whole genome shotgun (WGS) entry which is preliminary data.</text>
</comment>
<feature type="domain" description="Protein kinase" evidence="11">
    <location>
        <begin position="22"/>
        <end position="283"/>
    </location>
</feature>
<organism evidence="12 13">
    <name type="scientific">Paramecium primaurelia</name>
    <dbReference type="NCBI Taxonomy" id="5886"/>
    <lineage>
        <taxon>Eukaryota</taxon>
        <taxon>Sar</taxon>
        <taxon>Alveolata</taxon>
        <taxon>Ciliophora</taxon>
        <taxon>Intramacronucleata</taxon>
        <taxon>Oligohymenophorea</taxon>
        <taxon>Peniculida</taxon>
        <taxon>Parameciidae</taxon>
        <taxon>Paramecium</taxon>
    </lineage>
</organism>
<reference evidence="12" key="1">
    <citation type="submission" date="2021-01" db="EMBL/GenBank/DDBJ databases">
        <authorList>
            <consortium name="Genoscope - CEA"/>
            <person name="William W."/>
        </authorList>
    </citation>
    <scope>NUCLEOTIDE SEQUENCE</scope>
</reference>
<dbReference type="EMBL" id="CAJJDM010000062">
    <property type="protein sequence ID" value="CAD8079018.1"/>
    <property type="molecule type" value="Genomic_DNA"/>
</dbReference>
<feature type="active site" description="Proton acceptor" evidence="6">
    <location>
        <position position="145"/>
    </location>
</feature>
<dbReference type="PROSITE" id="PS00108">
    <property type="entry name" value="PROTEIN_KINASE_ST"/>
    <property type="match status" value="1"/>
</dbReference>
<evidence type="ECO:0000256" key="4">
    <source>
        <dbReference type="ARBA" id="ARBA00022777"/>
    </source>
</evidence>
<feature type="cross-link" description="Glycyl lysine isopeptide (Lys-Gly) (interchain with G-Cter in SUMO2)" evidence="8">
    <location>
        <position position="147"/>
    </location>
</feature>
<dbReference type="InterPro" id="IPR000719">
    <property type="entry name" value="Prot_kinase_dom"/>
</dbReference>
<evidence type="ECO:0000256" key="5">
    <source>
        <dbReference type="ARBA" id="ARBA00022840"/>
    </source>
</evidence>
<evidence type="ECO:0000256" key="6">
    <source>
        <dbReference type="PIRSR" id="PIRSR630616-1"/>
    </source>
</evidence>
<keyword evidence="1" id="KW-0723">Serine/threonine-protein kinase</keyword>
<dbReference type="OMA" id="THFEDEN"/>
<evidence type="ECO:0000313" key="13">
    <source>
        <dbReference type="Proteomes" id="UP000688137"/>
    </source>
</evidence>
<dbReference type="AlphaFoldDB" id="A0A8S1MFW1"/>
<feature type="coiled-coil region" evidence="10">
    <location>
        <begin position="519"/>
        <end position="591"/>
    </location>
</feature>
<sequence length="606" mass="72403">MSKGFENLINVQPKRIVTLDEITQQEMLGKGQFGVVYRILYQGQTYAMKQIVKQTLIRHGKINSAVLELKIMYQLDHENIMKLITHFEDENNVYLILEYIDGSNLYDILKRDTRLQETYAIHYYRQIVSTLIYLHSRPTPILHRDIKPENILITKNNAIKLADFGSANSLAKDELRFTFEGTYLFMAPEIYLNKGYTQCVDIWSLGVLLFEILAGHSPFLNKEEENSLMTHEKQSVIRENVLNVRIRFPDTFPPLARDLVRKILRLEPQSRLRLEEVLKHPWLQNADVLEQLPIVTKNPLQDFISSQILKFNEQRKNINHHLLRISELKKSINETQIQIMKGELEKQQLSEKLKELQEVNDDQTQSPNLISPEKIVKIEEKYNRLKKEINQLQKDIIQNEMFIHKNEMQQQKLNHYKSKIDKQKEIIERLERELILLDQKKKQEQINQDKELQEFTKLNNNRNIEQSTSNNSQYTSLLRETIERFKEFMNFYRNIKQEPETDYEQQEDQQWKKEYYAIKKSLQEEFKQEQNLLMKLENENQQLKIKLGQIEAQEQQVQKAEQIVSNLKYGCDLKQDRIEELKKQKQEYMSKIEYCNRFIEYNKSSL</sequence>
<dbReference type="InterPro" id="IPR017441">
    <property type="entry name" value="Protein_kinase_ATP_BS"/>
</dbReference>
<dbReference type="PROSITE" id="PS00107">
    <property type="entry name" value="PROTEIN_KINASE_ATP"/>
    <property type="match status" value="1"/>
</dbReference>
<feature type="binding site" evidence="7">
    <location>
        <position position="163"/>
    </location>
    <ligand>
        <name>ATP</name>
        <dbReference type="ChEBI" id="CHEBI:30616"/>
    </ligand>
</feature>
<evidence type="ECO:0000256" key="2">
    <source>
        <dbReference type="ARBA" id="ARBA00022679"/>
    </source>
</evidence>
<dbReference type="InterPro" id="IPR030616">
    <property type="entry name" value="Aur-like"/>
</dbReference>
<keyword evidence="2" id="KW-0808">Transferase</keyword>
<evidence type="ECO:0000256" key="1">
    <source>
        <dbReference type="ARBA" id="ARBA00022527"/>
    </source>
</evidence>
<dbReference type="SMART" id="SM00220">
    <property type="entry name" value="S_TKc"/>
    <property type="match status" value="1"/>
</dbReference>
<dbReference type="GO" id="GO:0004674">
    <property type="term" value="F:protein serine/threonine kinase activity"/>
    <property type="evidence" value="ECO:0007669"/>
    <property type="project" value="UniProtKB-KW"/>
</dbReference>
<feature type="coiled-coil region" evidence="10">
    <location>
        <begin position="332"/>
        <end position="447"/>
    </location>
</feature>
<evidence type="ECO:0000256" key="8">
    <source>
        <dbReference type="PIRSR" id="PIRSR630616-3"/>
    </source>
</evidence>
<dbReference type="GO" id="GO:0005524">
    <property type="term" value="F:ATP binding"/>
    <property type="evidence" value="ECO:0007669"/>
    <property type="project" value="UniProtKB-UniRule"/>
</dbReference>
<name>A0A8S1MFW1_PARPR</name>
<evidence type="ECO:0000256" key="7">
    <source>
        <dbReference type="PIRSR" id="PIRSR630616-2"/>
    </source>
</evidence>
<dbReference type="FunFam" id="1.10.510.10:FF:001236">
    <property type="entry name" value="Uncharacterized protein"/>
    <property type="match status" value="1"/>
</dbReference>
<evidence type="ECO:0000256" key="3">
    <source>
        <dbReference type="ARBA" id="ARBA00022741"/>
    </source>
</evidence>
<keyword evidence="5 7" id="KW-0067">ATP-binding</keyword>
<accession>A0A8S1MFW1</accession>
<evidence type="ECO:0000256" key="10">
    <source>
        <dbReference type="SAM" id="Coils"/>
    </source>
</evidence>
<dbReference type="Pfam" id="PF00069">
    <property type="entry name" value="Pkinase"/>
    <property type="match status" value="1"/>
</dbReference>
<evidence type="ECO:0000259" key="11">
    <source>
        <dbReference type="PROSITE" id="PS50011"/>
    </source>
</evidence>
<keyword evidence="13" id="KW-1185">Reference proteome</keyword>
<feature type="binding site" evidence="7 9">
    <location>
        <position position="49"/>
    </location>
    <ligand>
        <name>ATP</name>
        <dbReference type="ChEBI" id="CHEBI:30616"/>
    </ligand>
</feature>
<keyword evidence="4" id="KW-0418">Kinase</keyword>
<dbReference type="PROSITE" id="PS50011">
    <property type="entry name" value="PROTEIN_KINASE_DOM"/>
    <property type="match status" value="1"/>
</dbReference>
<evidence type="ECO:0000256" key="9">
    <source>
        <dbReference type="PROSITE-ProRule" id="PRU10141"/>
    </source>
</evidence>
<dbReference type="PANTHER" id="PTHR24350">
    <property type="entry name" value="SERINE/THREONINE-PROTEIN KINASE IAL-RELATED"/>
    <property type="match status" value="1"/>
</dbReference>